<dbReference type="InterPro" id="IPR004155">
    <property type="entry name" value="PBS_lyase_HEAT"/>
</dbReference>
<evidence type="ECO:0000256" key="2">
    <source>
        <dbReference type="ARBA" id="ARBA00022549"/>
    </source>
</evidence>
<keyword evidence="2" id="KW-0042">Antenna complex</keyword>
<dbReference type="InterPro" id="IPR011989">
    <property type="entry name" value="ARM-like"/>
</dbReference>
<sequence>MNELDALSTAEIAAQFQVTDSGEWPSLWYILRKRPDAEPYIVQLLQGKNAELKQDMIGMVINYNSQTVIDRIIHALLDENEGVRKKAADCLGTMKIVRAVEPLITLTRDSGKLVQNSAINALGNIRDRRATTALCECIKSPDETIRIDAVCALHKIRDPASVDAILDALDDVLSYIRYRAVKTLGLLGDKKAVKPLVEMLYDSEDYVCNMSAGALIQLCGVEDIPYLTEVLIEEDDEDVRDYLEYCIEQIQAGPPPEIPREQWLYRAWLSEPTINASSDVCQFFEDGTGEFKYFNMGVTSDEVPFHFRVEEEKIYFLLENQEQWIETKFEIEETTYDHYDEGDVPCFKLLLTQDPLTLSYQQSATYYHLIGDTPIKFS</sequence>
<reference evidence="5 6" key="1">
    <citation type="submission" date="2012-06" db="EMBL/GenBank/DDBJ databases">
        <title>Finished chromosome of genome of Cylindrospermum stagnale PCC 7417.</title>
        <authorList>
            <consortium name="US DOE Joint Genome Institute"/>
            <person name="Gugger M."/>
            <person name="Coursin T."/>
            <person name="Rippka R."/>
            <person name="Tandeau De Marsac N."/>
            <person name="Huntemann M."/>
            <person name="Wei C.-L."/>
            <person name="Han J."/>
            <person name="Detter J.C."/>
            <person name="Han C."/>
            <person name="Tapia R."/>
            <person name="Chen A."/>
            <person name="Kyrpides N."/>
            <person name="Mavromatis K."/>
            <person name="Markowitz V."/>
            <person name="Szeto E."/>
            <person name="Ivanova N."/>
            <person name="Pagani I."/>
            <person name="Pati A."/>
            <person name="Goodwin L."/>
            <person name="Nordberg H.P."/>
            <person name="Cantor M.N."/>
            <person name="Hua S.X."/>
            <person name="Woyke T."/>
            <person name="Kerfeld C.A."/>
        </authorList>
    </citation>
    <scope>NUCLEOTIDE SEQUENCE [LARGE SCALE GENOMIC DNA]</scope>
    <source>
        <strain evidence="5 6">PCC 7417</strain>
    </source>
</reference>
<protein>
    <submittedName>
        <fullName evidence="5">HEAT-like repeat protein</fullName>
    </submittedName>
</protein>
<evidence type="ECO:0000313" key="5">
    <source>
        <dbReference type="EMBL" id="AFZ26465.1"/>
    </source>
</evidence>
<dbReference type="Gene3D" id="1.25.10.10">
    <property type="entry name" value="Leucine-rich Repeat Variant"/>
    <property type="match status" value="2"/>
</dbReference>
<dbReference type="GO" id="GO:0016491">
    <property type="term" value="F:oxidoreductase activity"/>
    <property type="evidence" value="ECO:0007669"/>
    <property type="project" value="TreeGrafter"/>
</dbReference>
<evidence type="ECO:0000256" key="1">
    <source>
        <dbReference type="ARBA" id="ARBA00009299"/>
    </source>
</evidence>
<dbReference type="HOGENOM" id="CLU_730991_0_0_3"/>
<dbReference type="eggNOG" id="COG1413">
    <property type="taxonomic scope" value="Bacteria"/>
</dbReference>
<dbReference type="InterPro" id="IPR016024">
    <property type="entry name" value="ARM-type_fold"/>
</dbReference>
<dbReference type="SMART" id="SM00567">
    <property type="entry name" value="EZ_HEAT"/>
    <property type="match status" value="4"/>
</dbReference>
<name>K9X1G6_9NOST</name>
<dbReference type="PANTHER" id="PTHR12697">
    <property type="entry name" value="PBS LYASE HEAT-LIKE PROTEIN"/>
    <property type="match status" value="1"/>
</dbReference>
<dbReference type="Proteomes" id="UP000010475">
    <property type="component" value="Chromosome"/>
</dbReference>
<gene>
    <name evidence="5" type="ORF">Cylst_4375</name>
</gene>
<dbReference type="STRING" id="56107.Cylst_4375"/>
<keyword evidence="4" id="KW-0456">Lyase</keyword>
<dbReference type="Pfam" id="PF13646">
    <property type="entry name" value="HEAT_2"/>
    <property type="match status" value="1"/>
</dbReference>
<accession>K9X1G6</accession>
<dbReference type="OrthoDB" id="481230at2"/>
<dbReference type="KEGG" id="csg:Cylst_4375"/>
<dbReference type="GO" id="GO:0016829">
    <property type="term" value="F:lyase activity"/>
    <property type="evidence" value="ECO:0007669"/>
    <property type="project" value="UniProtKB-KW"/>
</dbReference>
<dbReference type="PANTHER" id="PTHR12697:SF5">
    <property type="entry name" value="DEOXYHYPUSINE HYDROXYLASE"/>
    <property type="match status" value="1"/>
</dbReference>
<keyword evidence="6" id="KW-1185">Reference proteome</keyword>
<comment type="similarity">
    <text evidence="1">Belongs to the CpcE/RpcE/PecE family.</text>
</comment>
<evidence type="ECO:0000256" key="4">
    <source>
        <dbReference type="ARBA" id="ARBA00023239"/>
    </source>
</evidence>
<dbReference type="GO" id="GO:0030089">
    <property type="term" value="C:phycobilisome"/>
    <property type="evidence" value="ECO:0007669"/>
    <property type="project" value="UniProtKB-KW"/>
</dbReference>
<evidence type="ECO:0000313" key="6">
    <source>
        <dbReference type="Proteomes" id="UP000010475"/>
    </source>
</evidence>
<organism evidence="5 6">
    <name type="scientific">Cylindrospermum stagnale PCC 7417</name>
    <dbReference type="NCBI Taxonomy" id="56107"/>
    <lineage>
        <taxon>Bacteria</taxon>
        <taxon>Bacillati</taxon>
        <taxon>Cyanobacteriota</taxon>
        <taxon>Cyanophyceae</taxon>
        <taxon>Nostocales</taxon>
        <taxon>Nostocaceae</taxon>
        <taxon>Cylindrospermum</taxon>
    </lineage>
</organism>
<dbReference type="AlphaFoldDB" id="K9X1G6"/>
<evidence type="ECO:0000256" key="3">
    <source>
        <dbReference type="ARBA" id="ARBA00022738"/>
    </source>
</evidence>
<dbReference type="EMBL" id="CP003642">
    <property type="protein sequence ID" value="AFZ26465.1"/>
    <property type="molecule type" value="Genomic_DNA"/>
</dbReference>
<dbReference type="SUPFAM" id="SSF48371">
    <property type="entry name" value="ARM repeat"/>
    <property type="match status" value="1"/>
</dbReference>
<keyword evidence="3" id="KW-0605">Phycobilisome</keyword>
<proteinExistence type="inferred from homology"/>
<dbReference type="RefSeq" id="WP_015209707.1">
    <property type="nucleotide sequence ID" value="NC_019757.1"/>
</dbReference>